<dbReference type="SUPFAM" id="SSF143492">
    <property type="entry name" value="Prenyltransferase-like"/>
    <property type="match status" value="1"/>
</dbReference>
<evidence type="ECO:0000313" key="5">
    <source>
        <dbReference type="EMBL" id="TGO66701.1"/>
    </source>
</evidence>
<proteinExistence type="inferred from homology"/>
<dbReference type="GO" id="GO:0004659">
    <property type="term" value="F:prenyltransferase activity"/>
    <property type="evidence" value="ECO:0007669"/>
    <property type="project" value="UniProtKB-KW"/>
</dbReference>
<evidence type="ECO:0000256" key="2">
    <source>
        <dbReference type="ARBA" id="ARBA00022602"/>
    </source>
</evidence>
<keyword evidence="2" id="KW-0637">Prenyltransferase</keyword>
<accession>A0A4Z1IZC8</accession>
<name>A0A4Z1IZC8_9HELO</name>
<evidence type="ECO:0000256" key="4">
    <source>
        <dbReference type="ARBA" id="ARBA00033767"/>
    </source>
</evidence>
<sequence>MVVQVVSEPSKFDQSRFLNDIQILSAAINAPYSESTTKKILSVFSDSFHDGVVLWRATDRLGDALNYRFYSRRPIDTVNIALSAGLLSPDIASTLGNLVTSWSSLYDGLPEESCDFDAEKGLVKAWVYMRGMRPLGDILSAKGVPESLTKHEERFKALELEKVRHVAVDYQKGTVNLYFRAQGPISLQQATSFNALAGAEPPSQAQFSEMQEFLNAVGYTFAVTIKVGSGEIERVGYYALKLPDRAAKKWPVINAQLEKFVQFAPSYDREEMNAVAWSFGGTKRYVKFERSYCGELVPLIKGWGTTLSS</sequence>
<gene>
    <name evidence="5" type="ORF">BOTNAR_0056g00400</name>
</gene>
<comment type="similarity">
    <text evidence="1">Belongs to the aromatic prenyltransferase family.</text>
</comment>
<evidence type="ECO:0000256" key="3">
    <source>
        <dbReference type="ARBA" id="ARBA00022679"/>
    </source>
</evidence>
<dbReference type="SFLD" id="SFLDS00036">
    <property type="entry name" value="Aromatic_Prenyltransferase"/>
    <property type="match status" value="1"/>
</dbReference>
<dbReference type="InterPro" id="IPR036239">
    <property type="entry name" value="PrenylTrfase-like_sf"/>
</dbReference>
<evidence type="ECO:0000256" key="1">
    <source>
        <dbReference type="ARBA" id="ARBA00005368"/>
    </source>
</evidence>
<dbReference type="InterPro" id="IPR020965">
    <property type="entry name" value="Prenyltransferase_CloQ"/>
</dbReference>
<dbReference type="CDD" id="cd13931">
    <property type="entry name" value="PT-CloQ_NphB"/>
    <property type="match status" value="1"/>
</dbReference>
<dbReference type="OrthoDB" id="3913316at2759"/>
<reference evidence="5 6" key="1">
    <citation type="submission" date="2017-12" db="EMBL/GenBank/DDBJ databases">
        <title>Comparative genomics of Botrytis spp.</title>
        <authorList>
            <person name="Valero-Jimenez C.A."/>
            <person name="Tapia P."/>
            <person name="Veloso J."/>
            <person name="Silva-Moreno E."/>
            <person name="Staats M."/>
            <person name="Valdes J.H."/>
            <person name="Van Kan J.A.L."/>
        </authorList>
    </citation>
    <scope>NUCLEOTIDE SEQUENCE [LARGE SCALE GENOMIC DNA]</scope>
    <source>
        <strain evidence="5 6">MUCL2120</strain>
    </source>
</reference>
<dbReference type="Pfam" id="PF11468">
    <property type="entry name" value="PTase_Orf2"/>
    <property type="match status" value="1"/>
</dbReference>
<keyword evidence="3" id="KW-0808">Transferase</keyword>
<dbReference type="InterPro" id="IPR033964">
    <property type="entry name" value="ABBA"/>
</dbReference>
<protein>
    <recommendedName>
        <fullName evidence="4">Aromatic prenyltransferase</fullName>
    </recommendedName>
</protein>
<keyword evidence="6" id="KW-1185">Reference proteome</keyword>
<evidence type="ECO:0000313" key="6">
    <source>
        <dbReference type="Proteomes" id="UP000297452"/>
    </source>
</evidence>
<dbReference type="AlphaFoldDB" id="A0A4Z1IZC8"/>
<organism evidence="5 6">
    <name type="scientific">Botryotinia narcissicola</name>
    <dbReference type="NCBI Taxonomy" id="278944"/>
    <lineage>
        <taxon>Eukaryota</taxon>
        <taxon>Fungi</taxon>
        <taxon>Dikarya</taxon>
        <taxon>Ascomycota</taxon>
        <taxon>Pezizomycotina</taxon>
        <taxon>Leotiomycetes</taxon>
        <taxon>Helotiales</taxon>
        <taxon>Sclerotiniaceae</taxon>
        <taxon>Botryotinia</taxon>
    </lineage>
</organism>
<dbReference type="Proteomes" id="UP000297452">
    <property type="component" value="Unassembled WGS sequence"/>
</dbReference>
<dbReference type="SFLD" id="SFLDG01163">
    <property type="entry name" value="II"/>
    <property type="match status" value="1"/>
</dbReference>
<comment type="caution">
    <text evidence="5">The sequence shown here is derived from an EMBL/GenBank/DDBJ whole genome shotgun (WGS) entry which is preliminary data.</text>
</comment>
<dbReference type="EMBL" id="PQXJ01000056">
    <property type="protein sequence ID" value="TGO66701.1"/>
    <property type="molecule type" value="Genomic_DNA"/>
</dbReference>